<organism evidence="2 3">
    <name type="scientific">Nocardia elegans</name>
    <dbReference type="NCBI Taxonomy" id="300029"/>
    <lineage>
        <taxon>Bacteria</taxon>
        <taxon>Bacillati</taxon>
        <taxon>Actinomycetota</taxon>
        <taxon>Actinomycetes</taxon>
        <taxon>Mycobacteriales</taxon>
        <taxon>Nocardiaceae</taxon>
        <taxon>Nocardia</taxon>
    </lineage>
</organism>
<keyword evidence="2" id="KW-0378">Hydrolase</keyword>
<dbReference type="EMBL" id="JBIATK010000002">
    <property type="protein sequence ID" value="MFF4022347.1"/>
    <property type="molecule type" value="Genomic_DNA"/>
</dbReference>
<dbReference type="PANTHER" id="PTHR35400">
    <property type="entry name" value="SLR1083 PROTEIN"/>
    <property type="match status" value="1"/>
</dbReference>
<gene>
    <name evidence="2" type="ORF">ACFYY5_05845</name>
</gene>
<comment type="caution">
    <text evidence="2">The sequence shown here is derived from an EMBL/GenBank/DDBJ whole genome shotgun (WGS) entry which is preliminary data.</text>
</comment>
<keyword evidence="2" id="KW-0255">Endonuclease</keyword>
<keyword evidence="2" id="KW-0540">Nuclease</keyword>
<dbReference type="GO" id="GO:0004519">
    <property type="term" value="F:endonuclease activity"/>
    <property type="evidence" value="ECO:0007669"/>
    <property type="project" value="UniProtKB-KW"/>
</dbReference>
<dbReference type="Pfam" id="PF05685">
    <property type="entry name" value="Uma2"/>
    <property type="match status" value="1"/>
</dbReference>
<name>A0ABW6TAR0_9NOCA</name>
<evidence type="ECO:0000313" key="2">
    <source>
        <dbReference type="EMBL" id="MFF4022347.1"/>
    </source>
</evidence>
<feature type="domain" description="Putative restriction endonuclease" evidence="1">
    <location>
        <begin position="41"/>
        <end position="201"/>
    </location>
</feature>
<protein>
    <submittedName>
        <fullName evidence="2">Uma2 family endonuclease</fullName>
    </submittedName>
</protein>
<evidence type="ECO:0000313" key="3">
    <source>
        <dbReference type="Proteomes" id="UP001602089"/>
    </source>
</evidence>
<evidence type="ECO:0000259" key="1">
    <source>
        <dbReference type="Pfam" id="PF05685"/>
    </source>
</evidence>
<accession>A0ABW6TAR0</accession>
<dbReference type="InterPro" id="IPR008538">
    <property type="entry name" value="Uma2"/>
</dbReference>
<dbReference type="CDD" id="cd06260">
    <property type="entry name" value="DUF820-like"/>
    <property type="match status" value="1"/>
</dbReference>
<dbReference type="Proteomes" id="UP001602089">
    <property type="component" value="Unassembled WGS sequence"/>
</dbReference>
<sequence length="212" mass="23823">MAHECDTWHCTRRPDEEGGLMSAEPLPAWVVPPPGGYTADDLDKLPDLPPHTELIDGSLVFVSPQMRFHALVIDLLVSALRSSAPSALRVRREMTVTLGPRQRPEPDLIVVHESADRGADQTTYQPEDVVLAVEVVSPDSIVRDRERKPQLYARAGIPHFWRVENDNGRAVVYIYELDPATGQYTPTGIHHDRLALSVPFELDIDLTEYQRM</sequence>
<reference evidence="2 3" key="1">
    <citation type="submission" date="2024-10" db="EMBL/GenBank/DDBJ databases">
        <title>The Natural Products Discovery Center: Release of the First 8490 Sequenced Strains for Exploring Actinobacteria Biosynthetic Diversity.</title>
        <authorList>
            <person name="Kalkreuter E."/>
            <person name="Kautsar S.A."/>
            <person name="Yang D."/>
            <person name="Bader C.D."/>
            <person name="Teijaro C.N."/>
            <person name="Fluegel L."/>
            <person name="Davis C.M."/>
            <person name="Simpson J.R."/>
            <person name="Lauterbach L."/>
            <person name="Steele A.D."/>
            <person name="Gui C."/>
            <person name="Meng S."/>
            <person name="Li G."/>
            <person name="Viehrig K."/>
            <person name="Ye F."/>
            <person name="Su P."/>
            <person name="Kiefer A.F."/>
            <person name="Nichols A."/>
            <person name="Cepeda A.J."/>
            <person name="Yan W."/>
            <person name="Fan B."/>
            <person name="Jiang Y."/>
            <person name="Adhikari A."/>
            <person name="Zheng C.-J."/>
            <person name="Schuster L."/>
            <person name="Cowan T.M."/>
            <person name="Smanski M.J."/>
            <person name="Chevrette M.G."/>
            <person name="De Carvalho L.P.S."/>
            <person name="Shen B."/>
        </authorList>
    </citation>
    <scope>NUCLEOTIDE SEQUENCE [LARGE SCALE GENOMIC DNA]</scope>
    <source>
        <strain evidence="2 3">NPDC001867</strain>
    </source>
</reference>
<dbReference type="RefSeq" id="WP_218018568.1">
    <property type="nucleotide sequence ID" value="NZ_JBIATK010000002.1"/>
</dbReference>
<keyword evidence="3" id="KW-1185">Reference proteome</keyword>
<proteinExistence type="predicted"/>
<dbReference type="PANTHER" id="PTHR35400:SF3">
    <property type="entry name" value="SLL1072 PROTEIN"/>
    <property type="match status" value="1"/>
</dbReference>